<sequence length="207" mass="24907">MEFVGIKDMIKRADKNQVLKEFHEKYVADRYKKEFVKIIEKYNKDKQSIKENLTSKFNFVCKEAISLQEKELKGEIMYIYFSILRSSILENKGQWRIDLYDDRWFLDKQECSINIDLDFIYEPLFNHMKELSEKKKEYLRTIKEKDIEYIKLKEANKYHSLALNVIRDILQSCLECASYKEMKKKEDMPIMAGEYMDAAIQINTKTN</sequence>
<gene>
    <name evidence="1" type="ORF">CLOSAC_20530</name>
</gene>
<proteinExistence type="predicted"/>
<dbReference type="Proteomes" id="UP000191154">
    <property type="component" value="Unassembled WGS sequence"/>
</dbReference>
<accession>A0A1S8NBW6</accession>
<reference evidence="1 2" key="1">
    <citation type="submission" date="2016-05" db="EMBL/GenBank/DDBJ databases">
        <title>Microbial solvent formation.</title>
        <authorList>
            <person name="Poehlein A."/>
            <person name="Montoya Solano J.D."/>
            <person name="Flitsch S."/>
            <person name="Krabben P."/>
            <person name="Duerre P."/>
            <person name="Daniel R."/>
        </authorList>
    </citation>
    <scope>NUCLEOTIDE SEQUENCE [LARGE SCALE GENOMIC DNA]</scope>
    <source>
        <strain evidence="1 2">L1-8</strain>
    </source>
</reference>
<evidence type="ECO:0000313" key="1">
    <source>
        <dbReference type="EMBL" id="OOM13967.1"/>
    </source>
</evidence>
<protein>
    <submittedName>
        <fullName evidence="1">Uncharacterized protein</fullName>
    </submittedName>
</protein>
<organism evidence="1 2">
    <name type="scientific">Clostridium saccharobutylicum</name>
    <dbReference type="NCBI Taxonomy" id="169679"/>
    <lineage>
        <taxon>Bacteria</taxon>
        <taxon>Bacillati</taxon>
        <taxon>Bacillota</taxon>
        <taxon>Clostridia</taxon>
        <taxon>Eubacteriales</taxon>
        <taxon>Clostridiaceae</taxon>
        <taxon>Clostridium</taxon>
    </lineage>
</organism>
<evidence type="ECO:0000313" key="2">
    <source>
        <dbReference type="Proteomes" id="UP000191154"/>
    </source>
</evidence>
<comment type="caution">
    <text evidence="1">The sequence shown here is derived from an EMBL/GenBank/DDBJ whole genome shotgun (WGS) entry which is preliminary data.</text>
</comment>
<name>A0A1S8NBW6_CLOSA</name>
<dbReference type="EMBL" id="LZYZ01000003">
    <property type="protein sequence ID" value="OOM13967.1"/>
    <property type="molecule type" value="Genomic_DNA"/>
</dbReference>
<dbReference type="AlphaFoldDB" id="A0A1S8NBW6"/>
<dbReference type="STRING" id="169679.CSACC_08070"/>